<protein>
    <recommendedName>
        <fullName evidence="3">DUF4336 domain-containing protein</fullName>
    </recommendedName>
</protein>
<dbReference type="PANTHER" id="PTHR33835:SF1">
    <property type="entry name" value="METALLO-BETA-LACTAMASE DOMAIN-CONTAINING PROTEIN"/>
    <property type="match status" value="1"/>
</dbReference>
<proteinExistence type="predicted"/>
<dbReference type="Proteomes" id="UP000602442">
    <property type="component" value="Unassembled WGS sequence"/>
</dbReference>
<evidence type="ECO:0000313" key="2">
    <source>
        <dbReference type="Proteomes" id="UP000602442"/>
    </source>
</evidence>
<dbReference type="InterPro" id="IPR025638">
    <property type="entry name" value="DUF4336"/>
</dbReference>
<evidence type="ECO:0008006" key="3">
    <source>
        <dbReference type="Google" id="ProtNLM"/>
    </source>
</evidence>
<accession>A0ABS0N0S5</accession>
<comment type="caution">
    <text evidence="1">The sequence shown here is derived from an EMBL/GenBank/DDBJ whole genome shotgun (WGS) entry which is preliminary data.</text>
</comment>
<sequence length="173" mass="19219">MAALGTITKLVAPNSYHYLHIDDWALAHASAAVFAPRTAAKNVKAQCEVIKNDPDVLSRVGLPSKLIDLGNFQEVVFFHEPSRTLIVTDLMQNFEASRASRRLTRFLLKAGGATGPSGQPSLEIRHAARKHKSALGEGIQQMLDWHPEQIILSHGKCYRSDAVRELERAFAWH</sequence>
<dbReference type="PANTHER" id="PTHR33835">
    <property type="entry name" value="YALI0C07656P"/>
    <property type="match status" value="1"/>
</dbReference>
<dbReference type="RefSeq" id="WP_197920005.1">
    <property type="nucleotide sequence ID" value="NZ_CAWPTA010000006.1"/>
</dbReference>
<evidence type="ECO:0000313" key="1">
    <source>
        <dbReference type="EMBL" id="MBH5321327.1"/>
    </source>
</evidence>
<organism evidence="1 2">
    <name type="scientific">Aurantiacibacter sediminis</name>
    <dbReference type="NCBI Taxonomy" id="2793064"/>
    <lineage>
        <taxon>Bacteria</taxon>
        <taxon>Pseudomonadati</taxon>
        <taxon>Pseudomonadota</taxon>
        <taxon>Alphaproteobacteria</taxon>
        <taxon>Sphingomonadales</taxon>
        <taxon>Erythrobacteraceae</taxon>
        <taxon>Aurantiacibacter</taxon>
    </lineage>
</organism>
<gene>
    <name evidence="1" type="ORF">I5L03_01855</name>
</gene>
<keyword evidence="2" id="KW-1185">Reference proteome</keyword>
<reference evidence="1 2" key="1">
    <citation type="submission" date="2020-11" db="EMBL/GenBank/DDBJ databases">
        <title>Erythrobacter sediminis sp. nov., a marine bacterium from a tidal flat of Garorim Bay.</title>
        <authorList>
            <person name="Kim D."/>
            <person name="Yoo Y."/>
            <person name="Kim J.-J."/>
        </authorList>
    </citation>
    <scope>NUCLEOTIDE SEQUENCE [LARGE SCALE GENOMIC DNA]</scope>
    <source>
        <strain evidence="1 2">JGD-13</strain>
    </source>
</reference>
<name>A0ABS0N0S5_9SPHN</name>
<dbReference type="EMBL" id="JAEANY010000001">
    <property type="protein sequence ID" value="MBH5321327.1"/>
    <property type="molecule type" value="Genomic_DNA"/>
</dbReference>